<evidence type="ECO:0000313" key="3">
    <source>
        <dbReference type="Proteomes" id="UP000182062"/>
    </source>
</evidence>
<sequence>MKKYIVLTLMGVIFAGAAAGCGTNNDNMNEQGMNTNYDNGALERVGYDQDRPRDYMNVNDTGMRDTVPEDYSLSEEAANHVADLKEVDKAYVITTARNSYVAVTLANGEKGNISKNLEEKIAGQVRKADAGLDNVYVSANPDFVDRMKGYGDKFQNGKPIKGLGEELSTTFQRVFPDRQQ</sequence>
<protein>
    <recommendedName>
        <fullName evidence="4">YhcN/YlaJ family sporulation lipoprotein</fullName>
    </recommendedName>
</protein>
<dbReference type="Proteomes" id="UP000182062">
    <property type="component" value="Unassembled WGS sequence"/>
</dbReference>
<dbReference type="AlphaFoldDB" id="A0A1J6WU86"/>
<proteinExistence type="predicted"/>
<feature type="signal peptide" evidence="1">
    <location>
        <begin position="1"/>
        <end position="19"/>
    </location>
</feature>
<evidence type="ECO:0008006" key="4">
    <source>
        <dbReference type="Google" id="ProtNLM"/>
    </source>
</evidence>
<dbReference type="GO" id="GO:0030435">
    <property type="term" value="P:sporulation resulting in formation of a cellular spore"/>
    <property type="evidence" value="ECO:0007669"/>
    <property type="project" value="InterPro"/>
</dbReference>
<organism evidence="2 3">
    <name type="scientific">Rossellomorea aquimaris</name>
    <dbReference type="NCBI Taxonomy" id="189382"/>
    <lineage>
        <taxon>Bacteria</taxon>
        <taxon>Bacillati</taxon>
        <taxon>Bacillota</taxon>
        <taxon>Bacilli</taxon>
        <taxon>Bacillales</taxon>
        <taxon>Bacillaceae</taxon>
        <taxon>Rossellomorea</taxon>
    </lineage>
</organism>
<dbReference type="InterPro" id="IPR014247">
    <property type="entry name" value="Spore_lipoprot_YhcN/YlaJ"/>
</dbReference>
<evidence type="ECO:0000313" key="2">
    <source>
        <dbReference type="EMBL" id="OIU71439.1"/>
    </source>
</evidence>
<feature type="chain" id="PRO_5039604086" description="YhcN/YlaJ family sporulation lipoprotein" evidence="1">
    <location>
        <begin position="20"/>
        <end position="180"/>
    </location>
</feature>
<dbReference type="PROSITE" id="PS51257">
    <property type="entry name" value="PROKAR_LIPOPROTEIN"/>
    <property type="match status" value="1"/>
</dbReference>
<evidence type="ECO:0000256" key="1">
    <source>
        <dbReference type="SAM" id="SignalP"/>
    </source>
</evidence>
<dbReference type="OrthoDB" id="1707228at2"/>
<accession>A0A1J6WU86</accession>
<gene>
    <name evidence="2" type="ORF">BHE18_10485</name>
</gene>
<dbReference type="EMBL" id="MINN01000085">
    <property type="protein sequence ID" value="OIU71439.1"/>
    <property type="molecule type" value="Genomic_DNA"/>
</dbReference>
<name>A0A1J6WU86_9BACI</name>
<reference evidence="2 3" key="1">
    <citation type="submission" date="2016-09" db="EMBL/GenBank/DDBJ databases">
        <title>Bacillus aquimaris SAMM genome sequence reveals colonization and biosurfactant production capacities.</title>
        <authorList>
            <person name="Waghmode S.R."/>
            <person name="Suryavanshi M.V."/>
        </authorList>
    </citation>
    <scope>NUCLEOTIDE SEQUENCE [LARGE SCALE GENOMIC DNA]</scope>
    <source>
        <strain evidence="2 3">SAMM</strain>
    </source>
</reference>
<comment type="caution">
    <text evidence="2">The sequence shown here is derived from an EMBL/GenBank/DDBJ whole genome shotgun (WGS) entry which is preliminary data.</text>
</comment>
<keyword evidence="1" id="KW-0732">Signal</keyword>
<dbReference type="InterPro" id="IPR019076">
    <property type="entry name" value="Spore_lipoprot_YhcN/YlaJ-like"/>
</dbReference>
<dbReference type="Pfam" id="PF09580">
    <property type="entry name" value="Spore_YhcN_YlaJ"/>
    <property type="match status" value="1"/>
</dbReference>
<keyword evidence="3" id="KW-1185">Reference proteome</keyword>
<dbReference type="RefSeq" id="WP_071618824.1">
    <property type="nucleotide sequence ID" value="NZ_MINN01000085.1"/>
</dbReference>
<dbReference type="NCBIfam" id="TIGR02898">
    <property type="entry name" value="spore_YhcN_YlaJ"/>
    <property type="match status" value="1"/>
</dbReference>